<feature type="transmembrane region" description="Helical" evidence="6">
    <location>
        <begin position="171"/>
        <end position="190"/>
    </location>
</feature>
<keyword evidence="2" id="KW-1003">Cell membrane</keyword>
<proteinExistence type="predicted"/>
<feature type="transmembrane region" description="Helical" evidence="6">
    <location>
        <begin position="20"/>
        <end position="38"/>
    </location>
</feature>
<dbReference type="GO" id="GO:0005886">
    <property type="term" value="C:plasma membrane"/>
    <property type="evidence" value="ECO:0007669"/>
    <property type="project" value="UniProtKB-SubCell"/>
</dbReference>
<feature type="transmembrane region" description="Helical" evidence="6">
    <location>
        <begin position="335"/>
        <end position="358"/>
    </location>
</feature>
<dbReference type="SUPFAM" id="SSF103473">
    <property type="entry name" value="MFS general substrate transporter"/>
    <property type="match status" value="1"/>
</dbReference>
<dbReference type="GO" id="GO:0022857">
    <property type="term" value="F:transmembrane transporter activity"/>
    <property type="evidence" value="ECO:0007669"/>
    <property type="project" value="InterPro"/>
</dbReference>
<dbReference type="Pfam" id="PF07690">
    <property type="entry name" value="MFS_1"/>
    <property type="match status" value="2"/>
</dbReference>
<feature type="transmembrane region" description="Helical" evidence="6">
    <location>
        <begin position="245"/>
        <end position="265"/>
    </location>
</feature>
<comment type="subcellular location">
    <subcellularLocation>
        <location evidence="1">Cell membrane</location>
        <topology evidence="1">Multi-pass membrane protein</topology>
    </subcellularLocation>
</comment>
<dbReference type="AlphaFoldDB" id="A0A6J6L4T2"/>
<feature type="transmembrane region" description="Helical" evidence="6">
    <location>
        <begin position="82"/>
        <end position="101"/>
    </location>
</feature>
<reference evidence="8" key="1">
    <citation type="submission" date="2020-05" db="EMBL/GenBank/DDBJ databases">
        <authorList>
            <person name="Chiriac C."/>
            <person name="Salcher M."/>
            <person name="Ghai R."/>
            <person name="Kavagutti S V."/>
        </authorList>
    </citation>
    <scope>NUCLEOTIDE SEQUENCE</scope>
</reference>
<keyword evidence="3 6" id="KW-0812">Transmembrane</keyword>
<name>A0A6J6L4T2_9ZZZZ</name>
<feature type="transmembrane region" description="Helical" evidence="6">
    <location>
        <begin position="50"/>
        <end position="70"/>
    </location>
</feature>
<evidence type="ECO:0000259" key="7">
    <source>
        <dbReference type="PROSITE" id="PS50850"/>
    </source>
</evidence>
<evidence type="ECO:0000256" key="3">
    <source>
        <dbReference type="ARBA" id="ARBA00022692"/>
    </source>
</evidence>
<feature type="transmembrane region" description="Helical" evidence="6">
    <location>
        <begin position="277"/>
        <end position="295"/>
    </location>
</feature>
<dbReference type="PANTHER" id="PTHR43124">
    <property type="entry name" value="PURINE EFFLUX PUMP PBUE"/>
    <property type="match status" value="1"/>
</dbReference>
<dbReference type="Gene3D" id="1.20.1250.20">
    <property type="entry name" value="MFS general substrate transporter like domains"/>
    <property type="match status" value="2"/>
</dbReference>
<feature type="transmembrane region" description="Helical" evidence="6">
    <location>
        <begin position="301"/>
        <end position="323"/>
    </location>
</feature>
<evidence type="ECO:0000256" key="2">
    <source>
        <dbReference type="ARBA" id="ARBA00022475"/>
    </source>
</evidence>
<dbReference type="PANTHER" id="PTHR43124:SF3">
    <property type="entry name" value="CHLORAMPHENICOL EFFLUX PUMP RV0191"/>
    <property type="match status" value="1"/>
</dbReference>
<feature type="transmembrane region" description="Helical" evidence="6">
    <location>
        <begin position="364"/>
        <end position="388"/>
    </location>
</feature>
<keyword evidence="5 6" id="KW-0472">Membrane</keyword>
<evidence type="ECO:0000256" key="4">
    <source>
        <dbReference type="ARBA" id="ARBA00022989"/>
    </source>
</evidence>
<dbReference type="InterPro" id="IPR020846">
    <property type="entry name" value="MFS_dom"/>
</dbReference>
<dbReference type="InterPro" id="IPR011701">
    <property type="entry name" value="MFS"/>
</dbReference>
<feature type="transmembrane region" description="Helical" evidence="6">
    <location>
        <begin position="148"/>
        <end position="165"/>
    </location>
</feature>
<sequence length="397" mass="41092">MTDTTTPRGIAKFTMGIGPLLFCAFAVTVSNSMIFSALSDLQDEFGFSDAGLGFIAAAGFMASFVVQLFVAPYADRGKPKRFVLAALILAALGSVLFAFGTTLWTLVIARAITGASLGTSGPTIRAIAGSIDKNRSAERLGRLRGIELAGFTGGPLIGALLIEPFGLKGAFLIFGAVALAAFLLVLPRQLPNLPPSLDPKKLSFGLLRIRPLRAAVLASLTLFIPVGVYDSLWDRYITDSGGTNFMVGLTFLLYTIPFVVLGAAGGRLADTRGAARMTVIGIFLTVPLVFVYGLLQSAWLLVAFAVVEGVIGALSIPAAQSLIAQTAPEGRATAAQGLAGSGDLLAATLVSLIAPALYGSSEDYGSIIVFGFVAALMAICGTAVALMLRTTAVTTAE</sequence>
<keyword evidence="4 6" id="KW-1133">Transmembrane helix</keyword>
<feature type="transmembrane region" description="Helical" evidence="6">
    <location>
        <begin position="211"/>
        <end position="233"/>
    </location>
</feature>
<organism evidence="8">
    <name type="scientific">freshwater metagenome</name>
    <dbReference type="NCBI Taxonomy" id="449393"/>
    <lineage>
        <taxon>unclassified sequences</taxon>
        <taxon>metagenomes</taxon>
        <taxon>ecological metagenomes</taxon>
    </lineage>
</organism>
<feature type="domain" description="Major facilitator superfamily (MFS) profile" evidence="7">
    <location>
        <begin position="16"/>
        <end position="392"/>
    </location>
</feature>
<evidence type="ECO:0000256" key="5">
    <source>
        <dbReference type="ARBA" id="ARBA00023136"/>
    </source>
</evidence>
<evidence type="ECO:0000256" key="1">
    <source>
        <dbReference type="ARBA" id="ARBA00004651"/>
    </source>
</evidence>
<evidence type="ECO:0000313" key="8">
    <source>
        <dbReference type="EMBL" id="CAB4655624.1"/>
    </source>
</evidence>
<gene>
    <name evidence="8" type="ORF">UFOPK2169_01055</name>
</gene>
<dbReference type="InterPro" id="IPR036259">
    <property type="entry name" value="MFS_trans_sf"/>
</dbReference>
<dbReference type="EMBL" id="CAEZWE010000041">
    <property type="protein sequence ID" value="CAB4655624.1"/>
    <property type="molecule type" value="Genomic_DNA"/>
</dbReference>
<dbReference type="PROSITE" id="PS50850">
    <property type="entry name" value="MFS"/>
    <property type="match status" value="1"/>
</dbReference>
<protein>
    <submittedName>
        <fullName evidence="8">Unannotated protein</fullName>
    </submittedName>
</protein>
<dbReference type="InterPro" id="IPR050189">
    <property type="entry name" value="MFS_Efflux_Transporters"/>
</dbReference>
<accession>A0A6J6L4T2</accession>
<evidence type="ECO:0000256" key="6">
    <source>
        <dbReference type="SAM" id="Phobius"/>
    </source>
</evidence>